<accession>A0ABT2ESU3</accession>
<evidence type="ECO:0000313" key="2">
    <source>
        <dbReference type="Proteomes" id="UP001204798"/>
    </source>
</evidence>
<organism evidence="1 2">
    <name type="scientific">Candidatus Fervidibacter sacchari</name>
    <dbReference type="NCBI Taxonomy" id="1448929"/>
    <lineage>
        <taxon>Bacteria</taxon>
        <taxon>Candidatus Fervidibacterota</taxon>
        <taxon>Candidatus Fervidibacter</taxon>
    </lineage>
</organism>
<keyword evidence="2" id="KW-1185">Reference proteome</keyword>
<dbReference type="EMBL" id="JANUCP010000008">
    <property type="protein sequence ID" value="MCS3921035.1"/>
    <property type="molecule type" value="Genomic_DNA"/>
</dbReference>
<evidence type="ECO:0000313" key="1">
    <source>
        <dbReference type="EMBL" id="MCS3921035.1"/>
    </source>
</evidence>
<sequence>MLKKFLWSGSCPTLQRLTKLDGTSTDVLEIFGSAGALPSRKKPFATRYSPFATFLKILLVDAEKKACYNGSSALRVLTPEKGRANESVAGRY</sequence>
<name>A0ABT2ESU3_9BACT</name>
<reference evidence="1 2" key="1">
    <citation type="submission" date="2022-08" db="EMBL/GenBank/DDBJ databases">
        <title>Bacterial and archaeal communities from various locations to study Microbial Dark Matter (Phase II).</title>
        <authorList>
            <person name="Stepanauskas R."/>
        </authorList>
    </citation>
    <scope>NUCLEOTIDE SEQUENCE [LARGE SCALE GENOMIC DNA]</scope>
    <source>
        <strain evidence="1 2">PD1</strain>
    </source>
</reference>
<dbReference type="Proteomes" id="UP001204798">
    <property type="component" value="Unassembled WGS sequence"/>
</dbReference>
<comment type="caution">
    <text evidence="1">The sequence shown here is derived from an EMBL/GenBank/DDBJ whole genome shotgun (WGS) entry which is preliminary data.</text>
</comment>
<proteinExistence type="predicted"/>
<gene>
    <name evidence="1" type="ORF">M2350_003476</name>
</gene>
<protein>
    <submittedName>
        <fullName evidence="1">Uncharacterized protein</fullName>
    </submittedName>
</protein>